<evidence type="ECO:0000313" key="1">
    <source>
        <dbReference type="EMBL" id="KAJ0013394.1"/>
    </source>
</evidence>
<protein>
    <submittedName>
        <fullName evidence="1">Uncharacterized protein</fullName>
    </submittedName>
</protein>
<proteinExistence type="predicted"/>
<reference evidence="2" key="1">
    <citation type="journal article" date="2023" name="G3 (Bethesda)">
        <title>Genome assembly and association tests identify interacting loci associated with vigor, precocity, and sex in interspecific pistachio rootstocks.</title>
        <authorList>
            <person name="Palmer W."/>
            <person name="Jacygrad E."/>
            <person name="Sagayaradj S."/>
            <person name="Cavanaugh K."/>
            <person name="Han R."/>
            <person name="Bertier L."/>
            <person name="Beede B."/>
            <person name="Kafkas S."/>
            <person name="Golino D."/>
            <person name="Preece J."/>
            <person name="Michelmore R."/>
        </authorList>
    </citation>
    <scope>NUCLEOTIDE SEQUENCE [LARGE SCALE GENOMIC DNA]</scope>
</reference>
<organism evidence="1 2">
    <name type="scientific">Pistacia integerrima</name>
    <dbReference type="NCBI Taxonomy" id="434235"/>
    <lineage>
        <taxon>Eukaryota</taxon>
        <taxon>Viridiplantae</taxon>
        <taxon>Streptophyta</taxon>
        <taxon>Embryophyta</taxon>
        <taxon>Tracheophyta</taxon>
        <taxon>Spermatophyta</taxon>
        <taxon>Magnoliopsida</taxon>
        <taxon>eudicotyledons</taxon>
        <taxon>Gunneridae</taxon>
        <taxon>Pentapetalae</taxon>
        <taxon>rosids</taxon>
        <taxon>malvids</taxon>
        <taxon>Sapindales</taxon>
        <taxon>Anacardiaceae</taxon>
        <taxon>Pistacia</taxon>
    </lineage>
</organism>
<dbReference type="EMBL" id="CM047748">
    <property type="protein sequence ID" value="KAJ0013394.1"/>
    <property type="molecule type" value="Genomic_DNA"/>
</dbReference>
<gene>
    <name evidence="1" type="ORF">Pint_21406</name>
</gene>
<accession>A0ACC0X889</accession>
<name>A0ACC0X889_9ROSI</name>
<sequence>MRNIVPKQMTVHLLFENLIPKKRKRKRKKTILSIASSFFNRASFCDLKSRYRLSFAAGFPAQIAGLGLLDFKPAGIDV</sequence>
<keyword evidence="2" id="KW-1185">Reference proteome</keyword>
<dbReference type="Proteomes" id="UP001163603">
    <property type="component" value="Chromosome 13"/>
</dbReference>
<evidence type="ECO:0000313" key="2">
    <source>
        <dbReference type="Proteomes" id="UP001163603"/>
    </source>
</evidence>
<comment type="caution">
    <text evidence="1">The sequence shown here is derived from an EMBL/GenBank/DDBJ whole genome shotgun (WGS) entry which is preliminary data.</text>
</comment>